<dbReference type="AlphaFoldDB" id="A0A0M7BAS7"/>
<name>A0A0M7BAS7_9RHOB</name>
<evidence type="ECO:0000313" key="1">
    <source>
        <dbReference type="EMBL" id="CUH39840.1"/>
    </source>
</evidence>
<accession>A0A0M7BAS7</accession>
<reference evidence="1 2" key="1">
    <citation type="submission" date="2015-09" db="EMBL/GenBank/DDBJ databases">
        <authorList>
            <person name="Jackson K.R."/>
            <person name="Lunt B.L."/>
            <person name="Fisher J.N.B."/>
            <person name="Gardner A.V."/>
            <person name="Bailey M.E."/>
            <person name="Deus L.M."/>
            <person name="Earl A.S."/>
            <person name="Gibby P.D."/>
            <person name="Hartmann K.A."/>
            <person name="Liu J.E."/>
            <person name="Manci A.M."/>
            <person name="Nielsen D.A."/>
            <person name="Solomon M.B."/>
            <person name="Breakwell D.P."/>
            <person name="Burnett S.H."/>
            <person name="Grose J.H."/>
        </authorList>
    </citation>
    <scope>NUCLEOTIDE SEQUENCE [LARGE SCALE GENOMIC DNA]</scope>
    <source>
        <strain evidence="1 2">CECT 7799</strain>
    </source>
</reference>
<gene>
    <name evidence="1" type="ORF">JSE7799_02568</name>
</gene>
<keyword evidence="2" id="KW-1185">Reference proteome</keyword>
<protein>
    <submittedName>
        <fullName evidence="1">Uncharacterized protein</fullName>
    </submittedName>
</protein>
<organism evidence="1 2">
    <name type="scientific">Jannaschia seosinensis</name>
    <dbReference type="NCBI Taxonomy" id="313367"/>
    <lineage>
        <taxon>Bacteria</taxon>
        <taxon>Pseudomonadati</taxon>
        <taxon>Pseudomonadota</taxon>
        <taxon>Alphaproteobacteria</taxon>
        <taxon>Rhodobacterales</taxon>
        <taxon>Roseobacteraceae</taxon>
        <taxon>Jannaschia</taxon>
    </lineage>
</organism>
<dbReference type="Proteomes" id="UP000049455">
    <property type="component" value="Unassembled WGS sequence"/>
</dbReference>
<dbReference type="EMBL" id="CYPR01000168">
    <property type="protein sequence ID" value="CUH39840.1"/>
    <property type="molecule type" value="Genomic_DNA"/>
</dbReference>
<evidence type="ECO:0000313" key="2">
    <source>
        <dbReference type="Proteomes" id="UP000049455"/>
    </source>
</evidence>
<sequence length="139" mass="15655">MRKLIVLANTLLKEDRVWTPTPPLPDGKIRPHVVTTFAAHSNVEDKPHPAAKRLLRVFKRDMVALERNGVTGIWYVQSMHVKNGLFLAPHNEANADARARDKADPFRFWQIGAGPMLKAGIRRVHVDEMGRVRDPGPPS</sequence>
<proteinExistence type="predicted"/>